<evidence type="ECO:0000313" key="4">
    <source>
        <dbReference type="EMBL" id="RAL24842.1"/>
    </source>
</evidence>
<dbReference type="EMBL" id="QHKO01000001">
    <property type="protein sequence ID" value="RAL24842.1"/>
    <property type="molecule type" value="Genomic_DNA"/>
</dbReference>
<dbReference type="InterPro" id="IPR019734">
    <property type="entry name" value="TPR_rpt"/>
</dbReference>
<dbReference type="AlphaFoldDB" id="A0A328C9Q4"/>
<keyword evidence="1" id="KW-0677">Repeat</keyword>
<evidence type="ECO:0000256" key="1">
    <source>
        <dbReference type="ARBA" id="ARBA00022737"/>
    </source>
</evidence>
<proteinExistence type="predicted"/>
<dbReference type="Pfam" id="PF13432">
    <property type="entry name" value="TPR_16"/>
    <property type="match status" value="2"/>
</dbReference>
<dbReference type="InterPro" id="IPR011990">
    <property type="entry name" value="TPR-like_helical_dom_sf"/>
</dbReference>
<organism evidence="4 5">
    <name type="scientific">Lujinxingia litoralis</name>
    <dbReference type="NCBI Taxonomy" id="2211119"/>
    <lineage>
        <taxon>Bacteria</taxon>
        <taxon>Deltaproteobacteria</taxon>
        <taxon>Bradymonadales</taxon>
        <taxon>Lujinxingiaceae</taxon>
        <taxon>Lujinxingia</taxon>
    </lineage>
</organism>
<accession>A0A328C9Q4</accession>
<sequence>MASTKEWESETMRASPMMRVIWLLVLAAMCSVSVGCAAGKARAEADQIQKDAQFHYDMGAGYFEANEVTHAIRELTRALELNPDHTQANYLLGIIYMGRRDYRRAVNHFKEVLRVEPSFHFARNNLGTVYLAMERWEEAEAEFLTLIDETLYTTPELAHNNLGWAYYNQRRFAEALEHFRMAAFLAPQMCLADNNQGLVYEAMGNAMEAVRYYRLAIEKCPENYQEPHFNLGKILQEAGDRRARAHFQRCVEIQPRNDLAERCRQYLNVGY</sequence>
<dbReference type="GO" id="GO:0035269">
    <property type="term" value="P:protein O-linked glycosylation via mannose"/>
    <property type="evidence" value="ECO:0007669"/>
    <property type="project" value="TreeGrafter"/>
</dbReference>
<dbReference type="SUPFAM" id="SSF48452">
    <property type="entry name" value="TPR-like"/>
    <property type="match status" value="1"/>
</dbReference>
<dbReference type="GO" id="GO:0030968">
    <property type="term" value="P:endoplasmic reticulum unfolded protein response"/>
    <property type="evidence" value="ECO:0007669"/>
    <property type="project" value="TreeGrafter"/>
</dbReference>
<dbReference type="PROSITE" id="PS50005">
    <property type="entry name" value="TPR"/>
    <property type="match status" value="4"/>
</dbReference>
<evidence type="ECO:0000313" key="5">
    <source>
        <dbReference type="Proteomes" id="UP000249169"/>
    </source>
</evidence>
<name>A0A328C9Q4_9DELT</name>
<dbReference type="PROSITE" id="PS50293">
    <property type="entry name" value="TPR_REGION"/>
    <property type="match status" value="2"/>
</dbReference>
<feature type="repeat" description="TPR" evidence="3">
    <location>
        <begin position="156"/>
        <end position="189"/>
    </location>
</feature>
<reference evidence="4 5" key="1">
    <citation type="submission" date="2018-05" db="EMBL/GenBank/DDBJ databases">
        <title>Lujinxingia marina gen. nov. sp. nov., a new facultative anaerobic member of the class Deltaproteobacteria, and proposal of Lujinxingaceae fam. nov.</title>
        <authorList>
            <person name="Li C.-M."/>
        </authorList>
    </citation>
    <scope>NUCLEOTIDE SEQUENCE [LARGE SCALE GENOMIC DNA]</scope>
    <source>
        <strain evidence="4 5">B210</strain>
    </source>
</reference>
<gene>
    <name evidence="4" type="ORF">DL240_01125</name>
</gene>
<evidence type="ECO:0000256" key="3">
    <source>
        <dbReference type="PROSITE-ProRule" id="PRU00339"/>
    </source>
</evidence>
<feature type="repeat" description="TPR" evidence="3">
    <location>
        <begin position="86"/>
        <end position="119"/>
    </location>
</feature>
<dbReference type="PANTHER" id="PTHR44227:SF3">
    <property type="entry name" value="PROTEIN O-MANNOSYL-TRANSFERASE TMTC4"/>
    <property type="match status" value="1"/>
</dbReference>
<dbReference type="Proteomes" id="UP000249169">
    <property type="component" value="Unassembled WGS sequence"/>
</dbReference>
<keyword evidence="5" id="KW-1185">Reference proteome</keyword>
<dbReference type="SMART" id="SM00028">
    <property type="entry name" value="TPR"/>
    <property type="match status" value="6"/>
</dbReference>
<dbReference type="Gene3D" id="1.25.40.10">
    <property type="entry name" value="Tetratricopeptide repeat domain"/>
    <property type="match status" value="2"/>
</dbReference>
<evidence type="ECO:0000256" key="2">
    <source>
        <dbReference type="ARBA" id="ARBA00022803"/>
    </source>
</evidence>
<dbReference type="InterPro" id="IPR052346">
    <property type="entry name" value="O-mannosyl-transferase_TMTC"/>
</dbReference>
<dbReference type="Pfam" id="PF13174">
    <property type="entry name" value="TPR_6"/>
    <property type="match status" value="1"/>
</dbReference>
<comment type="caution">
    <text evidence="4">The sequence shown here is derived from an EMBL/GenBank/DDBJ whole genome shotgun (WGS) entry which is preliminary data.</text>
</comment>
<dbReference type="GO" id="GO:0000030">
    <property type="term" value="F:mannosyltransferase activity"/>
    <property type="evidence" value="ECO:0007669"/>
    <property type="project" value="TreeGrafter"/>
</dbReference>
<keyword evidence="2 3" id="KW-0802">TPR repeat</keyword>
<protein>
    <submittedName>
        <fullName evidence="4">Uncharacterized protein</fullName>
    </submittedName>
</protein>
<dbReference type="PANTHER" id="PTHR44227">
    <property type="match status" value="1"/>
</dbReference>
<feature type="repeat" description="TPR" evidence="3">
    <location>
        <begin position="190"/>
        <end position="223"/>
    </location>
</feature>
<feature type="repeat" description="TPR" evidence="3">
    <location>
        <begin position="52"/>
        <end position="85"/>
    </location>
</feature>